<dbReference type="Gramene" id="ONI33906">
    <property type="protein sequence ID" value="ONI33906"/>
    <property type="gene ID" value="PRUPE_1G452400"/>
</dbReference>
<evidence type="ECO:0000313" key="3">
    <source>
        <dbReference type="Proteomes" id="UP000006882"/>
    </source>
</evidence>
<accession>A0A251RD67</accession>
<sequence length="70" mass="7937">MVKSERSNKAAKEKQNVKNGTNSLSDWFANSRVSQNPASCLNQLALENCVPEREKNVGLELDIFYVFFLD</sequence>
<dbReference type="Proteomes" id="UP000006882">
    <property type="component" value="Chromosome G1"/>
</dbReference>
<name>A0A251RD67_PRUPE</name>
<feature type="region of interest" description="Disordered" evidence="1">
    <location>
        <begin position="1"/>
        <end position="23"/>
    </location>
</feature>
<reference evidence="2 3" key="1">
    <citation type="journal article" date="2013" name="Nat. Genet.">
        <title>The high-quality draft genome of peach (Prunus persica) identifies unique patterns of genetic diversity, domestication and genome evolution.</title>
        <authorList>
            <consortium name="International Peach Genome Initiative"/>
            <person name="Verde I."/>
            <person name="Abbott A.G."/>
            <person name="Scalabrin S."/>
            <person name="Jung S."/>
            <person name="Shu S."/>
            <person name="Marroni F."/>
            <person name="Zhebentyayeva T."/>
            <person name="Dettori M.T."/>
            <person name="Grimwood J."/>
            <person name="Cattonaro F."/>
            <person name="Zuccolo A."/>
            <person name="Rossini L."/>
            <person name="Jenkins J."/>
            <person name="Vendramin E."/>
            <person name="Meisel L.A."/>
            <person name="Decroocq V."/>
            <person name="Sosinski B."/>
            <person name="Prochnik S."/>
            <person name="Mitros T."/>
            <person name="Policriti A."/>
            <person name="Cipriani G."/>
            <person name="Dondini L."/>
            <person name="Ficklin S."/>
            <person name="Goodstein D.M."/>
            <person name="Xuan P."/>
            <person name="Del Fabbro C."/>
            <person name="Aramini V."/>
            <person name="Copetti D."/>
            <person name="Gonzalez S."/>
            <person name="Horner D.S."/>
            <person name="Falchi R."/>
            <person name="Lucas S."/>
            <person name="Mica E."/>
            <person name="Maldonado J."/>
            <person name="Lazzari B."/>
            <person name="Bielenberg D."/>
            <person name="Pirona R."/>
            <person name="Miculan M."/>
            <person name="Barakat A."/>
            <person name="Testolin R."/>
            <person name="Stella A."/>
            <person name="Tartarini S."/>
            <person name="Tonutti P."/>
            <person name="Arus P."/>
            <person name="Orellana A."/>
            <person name="Wells C."/>
            <person name="Main D."/>
            <person name="Vizzotto G."/>
            <person name="Silva H."/>
            <person name="Salamini F."/>
            <person name="Schmutz J."/>
            <person name="Morgante M."/>
            <person name="Rokhsar D.S."/>
        </authorList>
    </citation>
    <scope>NUCLEOTIDE SEQUENCE [LARGE SCALE GENOMIC DNA]</scope>
    <source>
        <strain evidence="3">cv. Nemared</strain>
    </source>
</reference>
<protein>
    <submittedName>
        <fullName evidence="2">Uncharacterized protein</fullName>
    </submittedName>
</protein>
<dbReference type="EMBL" id="CM007651">
    <property type="protein sequence ID" value="ONI33906.1"/>
    <property type="molecule type" value="Genomic_DNA"/>
</dbReference>
<proteinExistence type="predicted"/>
<evidence type="ECO:0000313" key="2">
    <source>
        <dbReference type="EMBL" id="ONI33906.1"/>
    </source>
</evidence>
<gene>
    <name evidence="2" type="ORF">PRUPE_1G452400</name>
</gene>
<dbReference type="AlphaFoldDB" id="A0A251RD67"/>
<organism evidence="2 3">
    <name type="scientific">Prunus persica</name>
    <name type="common">Peach</name>
    <name type="synonym">Amygdalus persica</name>
    <dbReference type="NCBI Taxonomy" id="3760"/>
    <lineage>
        <taxon>Eukaryota</taxon>
        <taxon>Viridiplantae</taxon>
        <taxon>Streptophyta</taxon>
        <taxon>Embryophyta</taxon>
        <taxon>Tracheophyta</taxon>
        <taxon>Spermatophyta</taxon>
        <taxon>Magnoliopsida</taxon>
        <taxon>eudicotyledons</taxon>
        <taxon>Gunneridae</taxon>
        <taxon>Pentapetalae</taxon>
        <taxon>rosids</taxon>
        <taxon>fabids</taxon>
        <taxon>Rosales</taxon>
        <taxon>Rosaceae</taxon>
        <taxon>Amygdaloideae</taxon>
        <taxon>Amygdaleae</taxon>
        <taxon>Prunus</taxon>
    </lineage>
</organism>
<evidence type="ECO:0000256" key="1">
    <source>
        <dbReference type="SAM" id="MobiDB-lite"/>
    </source>
</evidence>
<feature type="compositionally biased region" description="Basic and acidic residues" evidence="1">
    <location>
        <begin position="1"/>
        <end position="16"/>
    </location>
</feature>
<keyword evidence="3" id="KW-1185">Reference proteome</keyword>